<protein>
    <submittedName>
        <fullName evidence="1">TIGR02569 family protein</fullName>
    </submittedName>
</protein>
<reference evidence="1 2" key="1">
    <citation type="submission" date="2017-12" db="EMBL/GenBank/DDBJ databases">
        <title>Corynebacterium mastitidis 16-1433 Genome.</title>
        <authorList>
            <person name="Gulvik C.A."/>
        </authorList>
    </citation>
    <scope>NUCLEOTIDE SEQUENCE [LARGE SCALE GENOMIC DNA]</scope>
    <source>
        <strain evidence="1 2">16-1433</strain>
    </source>
</reference>
<gene>
    <name evidence="1" type="ORF">CXB45_08810</name>
</gene>
<dbReference type="InterPro" id="IPR013402">
    <property type="entry name" value="CHP02569"/>
</dbReference>
<proteinExistence type="predicted"/>
<dbReference type="AlphaFoldDB" id="A0A2N0X5Z5"/>
<name>A0A2N0X5Z5_9CORY</name>
<sequence length="298" mass="31651">MQVQPVALPEGGTVNNVVKAARISPLDSRAGHPPAQVTAGFHAEDGAAVPLGSAWDHGWRVGEVALSRAVGPHVAWSARVRDRLEVPGVTVARPVRSTDGRFVAGGWRASAFLEGELVNRVDETVVAALRLEEALAGVEEKPDTSGDDVFSVADRCAWSPDVGAVDMGLKNHRLREVIQTLRAAREETSAPECIGHADMLGTTVYPEGGGPVLTDLVGVVHPHGYTAVQAIVDALLIGATDEGIFERFSHIPDAEQLALRALLYRAYVCAQVDEDNPNIISNLEGVARLVVSRLSATM</sequence>
<dbReference type="STRING" id="1121365.GCA_000375365_01263"/>
<organism evidence="1 2">
    <name type="scientific">Corynebacterium mastitidis</name>
    <dbReference type="NCBI Taxonomy" id="161890"/>
    <lineage>
        <taxon>Bacteria</taxon>
        <taxon>Bacillati</taxon>
        <taxon>Actinomycetota</taxon>
        <taxon>Actinomycetes</taxon>
        <taxon>Mycobacteriales</taxon>
        <taxon>Corynebacteriaceae</taxon>
        <taxon>Corynebacterium</taxon>
    </lineage>
</organism>
<dbReference type="Proteomes" id="UP000233249">
    <property type="component" value="Unassembled WGS sequence"/>
</dbReference>
<accession>A0A2N0X5Z5</accession>
<dbReference type="EMBL" id="PJAF01000027">
    <property type="protein sequence ID" value="PKF68111.1"/>
    <property type="molecule type" value="Genomic_DNA"/>
</dbReference>
<comment type="caution">
    <text evidence="1">The sequence shown here is derived from an EMBL/GenBank/DDBJ whole genome shotgun (WGS) entry which is preliminary data.</text>
</comment>
<dbReference type="NCBIfam" id="TIGR02569">
    <property type="entry name" value="TIGR02569_actnb"/>
    <property type="match status" value="1"/>
</dbReference>
<evidence type="ECO:0000313" key="1">
    <source>
        <dbReference type="EMBL" id="PKF68111.1"/>
    </source>
</evidence>
<evidence type="ECO:0000313" key="2">
    <source>
        <dbReference type="Proteomes" id="UP000233249"/>
    </source>
</evidence>